<accession>A0A2T9YKJ8</accession>
<proteinExistence type="predicted"/>
<name>A0A2T9YKJ8_9FUNG</name>
<dbReference type="GO" id="GO:0016788">
    <property type="term" value="F:hydrolase activity, acting on ester bonds"/>
    <property type="evidence" value="ECO:0007669"/>
    <property type="project" value="InterPro"/>
</dbReference>
<dbReference type="EMBL" id="MBFT01000343">
    <property type="protein sequence ID" value="PVU92860.1"/>
    <property type="molecule type" value="Genomic_DNA"/>
</dbReference>
<dbReference type="CDD" id="cd01838">
    <property type="entry name" value="Isoamyl_acetate_hydrolase_like"/>
    <property type="match status" value="1"/>
</dbReference>
<dbReference type="AlphaFoldDB" id="A0A2T9YKJ8"/>
<organism evidence="1 2">
    <name type="scientific">Furculomyces boomerangus</name>
    <dbReference type="NCBI Taxonomy" id="61424"/>
    <lineage>
        <taxon>Eukaryota</taxon>
        <taxon>Fungi</taxon>
        <taxon>Fungi incertae sedis</taxon>
        <taxon>Zoopagomycota</taxon>
        <taxon>Kickxellomycotina</taxon>
        <taxon>Harpellomycetes</taxon>
        <taxon>Harpellales</taxon>
        <taxon>Harpellaceae</taxon>
        <taxon>Furculomyces</taxon>
    </lineage>
</organism>
<dbReference type="InterPro" id="IPR045136">
    <property type="entry name" value="Iah1-like"/>
</dbReference>
<gene>
    <name evidence="1" type="ORF">BB559_003563</name>
</gene>
<evidence type="ECO:0000313" key="1">
    <source>
        <dbReference type="EMBL" id="PVU92860.1"/>
    </source>
</evidence>
<reference evidence="1 2" key="1">
    <citation type="journal article" date="2018" name="MBio">
        <title>Comparative Genomics Reveals the Core Gene Toolbox for the Fungus-Insect Symbiosis.</title>
        <authorList>
            <person name="Wang Y."/>
            <person name="Stata M."/>
            <person name="Wang W."/>
            <person name="Stajich J.E."/>
            <person name="White M.M."/>
            <person name="Moncalvo J.M."/>
        </authorList>
    </citation>
    <scope>NUCLEOTIDE SEQUENCE [LARGE SCALE GENOMIC DNA]</scope>
    <source>
        <strain evidence="1 2">AUS-77-4</strain>
    </source>
</reference>
<evidence type="ECO:0000313" key="2">
    <source>
        <dbReference type="Proteomes" id="UP000245699"/>
    </source>
</evidence>
<dbReference type="STRING" id="61424.A0A2T9YKJ8"/>
<dbReference type="InterPro" id="IPR001087">
    <property type="entry name" value="GDSL"/>
</dbReference>
<keyword evidence="2" id="KW-1185">Reference proteome</keyword>
<dbReference type="OrthoDB" id="671439at2759"/>
<dbReference type="Proteomes" id="UP000245699">
    <property type="component" value="Unassembled WGS sequence"/>
</dbReference>
<dbReference type="Gene3D" id="3.40.50.1110">
    <property type="entry name" value="SGNH hydrolase"/>
    <property type="match status" value="1"/>
</dbReference>
<dbReference type="PANTHER" id="PTHR14209">
    <property type="entry name" value="ISOAMYL ACETATE-HYDROLYZING ESTERASE 1"/>
    <property type="match status" value="1"/>
</dbReference>
<comment type="caution">
    <text evidence="1">The sequence shown here is derived from an EMBL/GenBank/DDBJ whole genome shotgun (WGS) entry which is preliminary data.</text>
</comment>
<dbReference type="SUPFAM" id="SSF52266">
    <property type="entry name" value="SGNH hydrolase"/>
    <property type="match status" value="1"/>
</dbReference>
<protein>
    <submittedName>
        <fullName evidence="1">Uncharacterized protein</fullName>
    </submittedName>
</protein>
<dbReference type="InterPro" id="IPR036514">
    <property type="entry name" value="SGNH_hydro_sf"/>
</dbReference>
<dbReference type="PANTHER" id="PTHR14209:SF19">
    <property type="entry name" value="ISOAMYL ACETATE-HYDROLYZING ESTERASE 1 HOMOLOG"/>
    <property type="match status" value="1"/>
</dbReference>
<dbReference type="Pfam" id="PF00657">
    <property type="entry name" value="Lipase_GDSL"/>
    <property type="match status" value="1"/>
</dbReference>
<sequence>MESKNSTRRGSIYLFGDSLTQFGYNAAELGWVSKLSDVYARKADVINRGLSGYNTRWGKYAFANIFPLSDQKKQEFNSKFYESADAKDKRIIDAIRNSTETDNCNAELLVIFFGGNDAAIENRSQHISLDEFSKNLSEIIEIAQTSNQTKIILITPPPLCDPDWEKFLKTLGLETDRFNEITKKYADVVKEVGNKYGLPVVDIYERIEGLVKAERDEYIKKLEEEGKIEQVSKWYGYSGYLTDGLHLAKKGNSVLFEMLIESINSNFPSLFENIFSPLWDKIANDEL</sequence>